<evidence type="ECO:0000313" key="6">
    <source>
        <dbReference type="Proteomes" id="UP000309128"/>
    </source>
</evidence>
<dbReference type="Gene3D" id="3.40.630.30">
    <property type="match status" value="1"/>
</dbReference>
<evidence type="ECO:0000256" key="1">
    <source>
        <dbReference type="ARBA" id="ARBA00008694"/>
    </source>
</evidence>
<dbReference type="InterPro" id="IPR051016">
    <property type="entry name" value="Diverse_Substrate_AcTransf"/>
</dbReference>
<dbReference type="PROSITE" id="PS51186">
    <property type="entry name" value="GNAT"/>
    <property type="match status" value="1"/>
</dbReference>
<dbReference type="RefSeq" id="WP_138668446.1">
    <property type="nucleotide sequence ID" value="NZ_VCKY01000084.1"/>
</dbReference>
<dbReference type="InterPro" id="IPR000182">
    <property type="entry name" value="GNAT_dom"/>
</dbReference>
<dbReference type="Pfam" id="PF00583">
    <property type="entry name" value="Acetyltransf_1"/>
    <property type="match status" value="1"/>
</dbReference>
<gene>
    <name evidence="5" type="ORF">ETD86_24195</name>
</gene>
<keyword evidence="2 5" id="KW-0808">Transferase</keyword>
<dbReference type="SUPFAM" id="SSF55729">
    <property type="entry name" value="Acyl-CoA N-acyltransferases (Nat)"/>
    <property type="match status" value="1"/>
</dbReference>
<dbReference type="GO" id="GO:0008080">
    <property type="term" value="F:N-acetyltransferase activity"/>
    <property type="evidence" value="ECO:0007669"/>
    <property type="project" value="UniProtKB-ARBA"/>
</dbReference>
<comment type="similarity">
    <text evidence="1">Belongs to the acetyltransferase family.</text>
</comment>
<keyword evidence="3" id="KW-0012">Acyltransferase</keyword>
<dbReference type="FunFam" id="3.40.630.30:FF:000064">
    <property type="entry name" value="GNAT family acetyltransferase"/>
    <property type="match status" value="1"/>
</dbReference>
<name>A0A5S4FE15_9ACTN</name>
<dbReference type="OrthoDB" id="9805924at2"/>
<sequence length="158" mass="18148">MIRPATPADVPAILDMIRELAEYEKAAHEVRATEEDLHAALFGDSPATFVHIAEQDGEAVGFTLWFLTFSTWRGVHGIYMEDLYVRPQHRGGGHGLALMGELARICAERGYQRFEWSVLDWNEPSIGFYDKLGALRQDEWLKYRLSDEPLQRLAERRD</sequence>
<dbReference type="PANTHER" id="PTHR10545:SF29">
    <property type="entry name" value="GH14572P-RELATED"/>
    <property type="match status" value="1"/>
</dbReference>
<evidence type="ECO:0000313" key="5">
    <source>
        <dbReference type="EMBL" id="TMR16756.1"/>
    </source>
</evidence>
<dbReference type="AlphaFoldDB" id="A0A5S4FE15"/>
<keyword evidence="6" id="KW-1185">Reference proteome</keyword>
<accession>A0A5S4FE15</accession>
<proteinExistence type="inferred from homology"/>
<organism evidence="5 6">
    <name type="scientific">Nonomuraea turkmeniaca</name>
    <dbReference type="NCBI Taxonomy" id="103838"/>
    <lineage>
        <taxon>Bacteria</taxon>
        <taxon>Bacillati</taxon>
        <taxon>Actinomycetota</taxon>
        <taxon>Actinomycetes</taxon>
        <taxon>Streptosporangiales</taxon>
        <taxon>Streptosporangiaceae</taxon>
        <taxon>Nonomuraea</taxon>
    </lineage>
</organism>
<evidence type="ECO:0000256" key="2">
    <source>
        <dbReference type="ARBA" id="ARBA00022679"/>
    </source>
</evidence>
<comment type="caution">
    <text evidence="5">The sequence shown here is derived from an EMBL/GenBank/DDBJ whole genome shotgun (WGS) entry which is preliminary data.</text>
</comment>
<feature type="domain" description="N-acetyltransferase" evidence="4">
    <location>
        <begin position="1"/>
        <end position="155"/>
    </location>
</feature>
<dbReference type="CDD" id="cd04301">
    <property type="entry name" value="NAT_SF"/>
    <property type="match status" value="1"/>
</dbReference>
<evidence type="ECO:0000256" key="3">
    <source>
        <dbReference type="ARBA" id="ARBA00023315"/>
    </source>
</evidence>
<dbReference type="InterPro" id="IPR016181">
    <property type="entry name" value="Acyl_CoA_acyltransferase"/>
</dbReference>
<dbReference type="Proteomes" id="UP000309128">
    <property type="component" value="Unassembled WGS sequence"/>
</dbReference>
<evidence type="ECO:0000259" key="4">
    <source>
        <dbReference type="PROSITE" id="PS51186"/>
    </source>
</evidence>
<protein>
    <submittedName>
        <fullName evidence="5">GNAT family N-acetyltransferase</fullName>
    </submittedName>
</protein>
<reference evidence="5 6" key="1">
    <citation type="submission" date="2019-05" db="EMBL/GenBank/DDBJ databases">
        <title>Draft genome sequence of Nonomuraea turkmeniaca DSM 43926.</title>
        <authorList>
            <person name="Saricaoglu S."/>
            <person name="Isik K."/>
        </authorList>
    </citation>
    <scope>NUCLEOTIDE SEQUENCE [LARGE SCALE GENOMIC DNA]</scope>
    <source>
        <strain evidence="5 6">DSM 43926</strain>
    </source>
</reference>
<dbReference type="EMBL" id="VCKY01000084">
    <property type="protein sequence ID" value="TMR16756.1"/>
    <property type="molecule type" value="Genomic_DNA"/>
</dbReference>
<dbReference type="PANTHER" id="PTHR10545">
    <property type="entry name" value="DIAMINE N-ACETYLTRANSFERASE"/>
    <property type="match status" value="1"/>
</dbReference>